<protein>
    <submittedName>
        <fullName evidence="2">AsmA2 domain-containing protein YhdP</fullName>
    </submittedName>
</protein>
<dbReference type="NCBIfam" id="NF008148">
    <property type="entry name" value="PRK10899.1"/>
    <property type="match status" value="1"/>
</dbReference>
<dbReference type="AlphaFoldDB" id="A0AAI9DCV0"/>
<sequence>MKRLPRVVWMTTAIVLLLCALLLTGLRFFLPNINHYRPDIIAYIEENSDISLQIGEITGAWQSFGPVLTLNNVVVNYADADAKASQIAIELDIWRSLLSLKWRFRDITFYQLDVDYKIPLSFEGNDQPIDSDSIEGLFLKQFNHFTLKNSRFTFLTPSEQKTTLLLPELTWLNEQERHRAQGFVSLETINKQHGYLQVKIDVKDKNGILSDGTVYLQADNIDMQPWLSRWLRENTGLRDANFSLSSWVTIKNNRIDSGLLQLRQGEANWGQAPLAQNLQVNDLLIRMRRQGEGWLFNIPELNTLKTNEYIWPNGSVSVLYLPSSAKYHQKDHWRIRAQDIELERLSEVLPTFSFVTPETVQDWQHRQPKGLLSAFSLDITPDQLDHTQIDMDWQDVSWKKWKQLPSVDHFTGVLVGNMQRGVLEASLENSEVDYQPEFKAPFQISQATGQIHWLNDDKQFKLWSDGLDVQATSLWANGQFSFLKSKQTDEDDLSILAGIRVSDAGDAWRYFPQQLMGQDLADYLSKAVIAGQVNDATLTFKGNPQNFPFYRNDGQFQVFVPLRKATFEYDEGWPALLNLDIDLDFQRNGLAMCADSVKLGDATATNLTADIPNYLHEMLFINADIAGTGAQIQHYFTSTPMKHSIGDTLDELQIGGGITGDLSLAIPLSQGQDVVAKGHVHLNKNDLFIKSIDSKLTALSGSFQFNNGDLSSDKLQGHWFGQPVDINFSTADTPKNYQVNVDLAGNWDVAKIAQLPNSIKQKLSGTSDWKSHVEIKLPNSAAEPMALTVEFTAGLDKLNSLLPALDGHLLKELATITATAQGSTTHLTIGGDIGQRIGFNTEWDLSSPKLHLNKGTLAQWKGNVPKLPNSSTLLADLPAVTNSGWLRFIDTVFSSDQTTQPINIGLPETVTVKTPSLSLGGQAWKDVDLSFSLSAVDQLIKVSSENLKAELQIYSQQPWVLNIDYLYYNPSAFPGQETNSDNDGGAFNFSHWPEMEIRCRDCWAAGQKLGEVKAHLKPQGNILQLTDGTLINSATQLKLAAVWQSGSQNRTQVAGSLSGEQFDETAAYYGVLVPIIDSPYTLDFELNWQDVPWSLDMATLDGKLSAKLGKGAIAKMGGGRAGQLLRLVSFDALLRKLQFDFRDTFSNDFDFDSIKGNAVIQNGILSTKDLYIDGLVADIALNGQIDLVKRQINGEAIVTPEISATVGVATAFAVNPIAGAAVFAASKVLGPLWSKISVIRYRVSGSLDEPKIDEVLRQLKETQE</sequence>
<dbReference type="Pfam" id="PF13116">
    <property type="entry name" value="YhdP"/>
    <property type="match status" value="1"/>
</dbReference>
<comment type="caution">
    <text evidence="2">The sequence shown here is derived from an EMBL/GenBank/DDBJ whole genome shotgun (WGS) entry which is preliminary data.</text>
</comment>
<name>A0AAI9DCV0_PROST</name>
<proteinExistence type="predicted"/>
<dbReference type="InterPro" id="IPR011836">
    <property type="entry name" value="YhdP"/>
</dbReference>
<dbReference type="PANTHER" id="PTHR38690">
    <property type="entry name" value="PROTEASE-RELATED"/>
    <property type="match status" value="1"/>
</dbReference>
<evidence type="ECO:0000259" key="1">
    <source>
        <dbReference type="Pfam" id="PF13116"/>
    </source>
</evidence>
<organism evidence="2">
    <name type="scientific">Providencia stuartii</name>
    <dbReference type="NCBI Taxonomy" id="588"/>
    <lineage>
        <taxon>Bacteria</taxon>
        <taxon>Pseudomonadati</taxon>
        <taxon>Pseudomonadota</taxon>
        <taxon>Gammaproteobacteria</taxon>
        <taxon>Enterobacterales</taxon>
        <taxon>Morganellaceae</taxon>
        <taxon>Providencia</taxon>
    </lineage>
</organism>
<accession>A0AAI9DCV0</accession>
<reference evidence="2" key="1">
    <citation type="submission" date="2024-02" db="EMBL/GenBank/DDBJ databases">
        <authorList>
            <consortium name="Clinical and Environmental Microbiology Branch: Whole genome sequencing antimicrobial resistance pathogens in the healthcare setting"/>
        </authorList>
    </citation>
    <scope>NUCLEOTIDE SEQUENCE</scope>
    <source>
        <strain evidence="2">2021GO-0154</strain>
    </source>
</reference>
<dbReference type="InterPro" id="IPR025263">
    <property type="entry name" value="YhdP_central"/>
</dbReference>
<dbReference type="NCBIfam" id="TIGR02099">
    <property type="entry name" value="YhdP family protein"/>
    <property type="match status" value="1"/>
</dbReference>
<gene>
    <name evidence="2" type="primary">yhdP</name>
    <name evidence="2" type="ORF">RG298_002515</name>
</gene>
<feature type="domain" description="YhdP central" evidence="1">
    <location>
        <begin position="1"/>
        <end position="1252"/>
    </location>
</feature>
<dbReference type="EMBL" id="ABMABF030000007">
    <property type="protein sequence ID" value="EMJ5134773.1"/>
    <property type="molecule type" value="Genomic_DNA"/>
</dbReference>
<dbReference type="PANTHER" id="PTHR38690:SF1">
    <property type="entry name" value="PROTEASE"/>
    <property type="match status" value="1"/>
</dbReference>
<evidence type="ECO:0000313" key="2">
    <source>
        <dbReference type="EMBL" id="EMJ5134773.1"/>
    </source>
</evidence>